<sequence>MNYSIGRDATEVASAVGVETGSSRVGSLIIGDPINFVILSVTNILLSWLLYFTLMCLRLVSIRLFTFISTQVLPTSSADIEGHQWLHAIGISEACHDWESLCDNLHNEIVIDQTLLLSSIFHDAECVKARLASFVKIQVYRTQHQADTTHRKFTRIVSKLTDLGFLQVSEQEKAWPHQLAIHHQLADLDRYLRDIESRDTNPFIVWCARRSLPWDYENAIANCQSLAWRWYMCAEMIEDLDRRVTVLSFSFRTWLDKDMTMHTWWPSLDV</sequence>
<keyword evidence="1" id="KW-0472">Membrane</keyword>
<dbReference type="VEuPathDB" id="FungiDB:M747DRAFT_312533"/>
<reference evidence="2 3" key="1">
    <citation type="submission" date="2018-07" db="EMBL/GenBank/DDBJ databases">
        <title>Section-level genome sequencing of Aspergillus section Nigri to investigate inter- and intra-species variation.</title>
        <authorList>
            <consortium name="DOE Joint Genome Institute"/>
            <person name="Vesth T.C."/>
            <person name="Nybo J.L."/>
            <person name="Theobald S."/>
            <person name="Frisvad J.C."/>
            <person name="Larsen T.O."/>
            <person name="Nielsen K.F."/>
            <person name="Hoof J.B."/>
            <person name="Brandl J."/>
            <person name="Salamov A."/>
            <person name="Riley R."/>
            <person name="Gladden J.M."/>
            <person name="Phatale P."/>
            <person name="Nielsen M.T."/>
            <person name="Lyhne E.K."/>
            <person name="Kogle M.E."/>
            <person name="Strasser K."/>
            <person name="McDonnell E."/>
            <person name="Barry K."/>
            <person name="Clum A."/>
            <person name="Chen C."/>
            <person name="Nolan M."/>
            <person name="Sandor L."/>
            <person name="Kuo A."/>
            <person name="Lipzen A."/>
            <person name="Hainaut M."/>
            <person name="Drula E."/>
            <person name="Tsang A."/>
            <person name="Magnuson J.K."/>
            <person name="Henrissat B."/>
            <person name="Wiebenga A."/>
            <person name="Simmons B.A."/>
            <person name="Makela M.R."/>
            <person name="De vries R.P."/>
            <person name="Grigoriev I.V."/>
            <person name="Mortensen U.H."/>
            <person name="Baker S.E."/>
            <person name="Andersen M.R."/>
        </authorList>
    </citation>
    <scope>NUCLEOTIDE SEQUENCE [LARGE SCALE GENOMIC DNA]</scope>
    <source>
        <strain evidence="2 3">ATCC 13496</strain>
    </source>
</reference>
<evidence type="ECO:0000256" key="1">
    <source>
        <dbReference type="SAM" id="Phobius"/>
    </source>
</evidence>
<protein>
    <submittedName>
        <fullName evidence="2">Uncharacterized protein</fullName>
    </submittedName>
</protein>
<gene>
    <name evidence="2" type="ORF">M747DRAFT_312533</name>
</gene>
<feature type="transmembrane region" description="Helical" evidence="1">
    <location>
        <begin position="34"/>
        <end position="54"/>
    </location>
</feature>
<dbReference type="Proteomes" id="UP000253845">
    <property type="component" value="Unassembled WGS sequence"/>
</dbReference>
<evidence type="ECO:0000313" key="3">
    <source>
        <dbReference type="Proteomes" id="UP000253845"/>
    </source>
</evidence>
<dbReference type="AlphaFoldDB" id="A0A370CCZ3"/>
<accession>A0A370CCZ3</accession>
<organism evidence="2 3">
    <name type="scientific">Aspergillus niger ATCC 13496</name>
    <dbReference type="NCBI Taxonomy" id="1353008"/>
    <lineage>
        <taxon>Eukaryota</taxon>
        <taxon>Fungi</taxon>
        <taxon>Dikarya</taxon>
        <taxon>Ascomycota</taxon>
        <taxon>Pezizomycotina</taxon>
        <taxon>Eurotiomycetes</taxon>
        <taxon>Eurotiomycetidae</taxon>
        <taxon>Eurotiales</taxon>
        <taxon>Aspergillaceae</taxon>
        <taxon>Aspergillus</taxon>
        <taxon>Aspergillus subgen. Circumdati</taxon>
    </lineage>
</organism>
<dbReference type="EMBL" id="KZ851902">
    <property type="protein sequence ID" value="RDH24446.1"/>
    <property type="molecule type" value="Genomic_DNA"/>
</dbReference>
<evidence type="ECO:0000313" key="2">
    <source>
        <dbReference type="EMBL" id="RDH24446.1"/>
    </source>
</evidence>
<keyword evidence="1" id="KW-0812">Transmembrane</keyword>
<proteinExistence type="predicted"/>
<keyword evidence="1" id="KW-1133">Transmembrane helix</keyword>
<name>A0A370CCZ3_ASPNG</name>